<dbReference type="Proteomes" id="UP000264217">
    <property type="component" value="Unassembled WGS sequence"/>
</dbReference>
<dbReference type="SUPFAM" id="SSF50998">
    <property type="entry name" value="Quinoprotein alcohol dehydrogenase-like"/>
    <property type="match status" value="1"/>
</dbReference>
<keyword evidence="3" id="KW-1185">Reference proteome</keyword>
<reference evidence="2 3" key="1">
    <citation type="submission" date="2018-08" db="EMBL/GenBank/DDBJ databases">
        <title>Mucilaginibacter sp. MYSH2.</title>
        <authorList>
            <person name="Seo T."/>
        </authorList>
    </citation>
    <scope>NUCLEOTIDE SEQUENCE [LARGE SCALE GENOMIC DNA]</scope>
    <source>
        <strain evidence="2 3">MYSH2</strain>
    </source>
</reference>
<dbReference type="InterPro" id="IPR011047">
    <property type="entry name" value="Quinoprotein_ADH-like_sf"/>
</dbReference>
<comment type="caution">
    <text evidence="2">The sequence shown here is derived from an EMBL/GenBank/DDBJ whole genome shotgun (WGS) entry which is preliminary data.</text>
</comment>
<keyword evidence="1" id="KW-0812">Transmembrane</keyword>
<keyword evidence="1" id="KW-0472">Membrane</keyword>
<dbReference type="InterPro" id="IPR010262">
    <property type="entry name" value="Arylsulfotransferase_bact"/>
</dbReference>
<gene>
    <name evidence="2" type="ORF">D0C36_00165</name>
</gene>
<dbReference type="Pfam" id="PF05935">
    <property type="entry name" value="Arylsulfotrans"/>
    <property type="match status" value="1"/>
</dbReference>
<feature type="transmembrane region" description="Helical" evidence="1">
    <location>
        <begin position="12"/>
        <end position="32"/>
    </location>
</feature>
<evidence type="ECO:0008006" key="4">
    <source>
        <dbReference type="Google" id="ProtNLM"/>
    </source>
</evidence>
<proteinExistence type="predicted"/>
<dbReference type="InterPro" id="IPR053143">
    <property type="entry name" value="Arylsulfate_ST"/>
</dbReference>
<keyword evidence="1" id="KW-1133">Transmembrane helix</keyword>
<name>A0A372NVS1_9SPHI</name>
<dbReference type="AlphaFoldDB" id="A0A372NVS1"/>
<dbReference type="PANTHER" id="PTHR35340:SF5">
    <property type="entry name" value="ASST-DOMAIN-CONTAINING PROTEIN"/>
    <property type="match status" value="1"/>
</dbReference>
<dbReference type="GO" id="GO:0004062">
    <property type="term" value="F:aryl sulfotransferase activity"/>
    <property type="evidence" value="ECO:0007669"/>
    <property type="project" value="InterPro"/>
</dbReference>
<feature type="transmembrane region" description="Helical" evidence="1">
    <location>
        <begin position="39"/>
        <end position="58"/>
    </location>
</feature>
<protein>
    <recommendedName>
        <fullName evidence="4">Arylsulfotransferase (ASST)</fullName>
    </recommendedName>
</protein>
<dbReference type="EMBL" id="QWDC01000001">
    <property type="protein sequence ID" value="RFZ94014.1"/>
    <property type="molecule type" value="Genomic_DNA"/>
</dbReference>
<evidence type="ECO:0000313" key="3">
    <source>
        <dbReference type="Proteomes" id="UP000264217"/>
    </source>
</evidence>
<evidence type="ECO:0000256" key="1">
    <source>
        <dbReference type="SAM" id="Phobius"/>
    </source>
</evidence>
<accession>A0A372NVS1</accession>
<dbReference type="PANTHER" id="PTHR35340">
    <property type="entry name" value="PQQ ENZYME REPEAT PROTEIN-RELATED"/>
    <property type="match status" value="1"/>
</dbReference>
<evidence type="ECO:0000313" key="2">
    <source>
        <dbReference type="EMBL" id="RFZ94014.1"/>
    </source>
</evidence>
<organism evidence="2 3">
    <name type="scientific">Mucilaginibacter conchicola</name>
    <dbReference type="NCBI Taxonomy" id="2303333"/>
    <lineage>
        <taxon>Bacteria</taxon>
        <taxon>Pseudomonadati</taxon>
        <taxon>Bacteroidota</taxon>
        <taxon>Sphingobacteriia</taxon>
        <taxon>Sphingobacteriales</taxon>
        <taxon>Sphingobacteriaceae</taxon>
        <taxon>Mucilaginibacter</taxon>
    </lineage>
</organism>
<sequence length="505" mass="57603">MIFLHESTLLEGYRFCGIFSIWVLLFALKPYCVIKKDKILTILLALAGLAGAIILYLYKDDLRPLRIKHIELVKLPANRLRFQVNVQTTRNCNTVLAYWKTGTKDTLYTKVSADGSNHKLFITATEGRTRYQFKVQAAVDGDVVESKTYPLVTQPIYQATPYFTLEQVDSALKPELKNKYFLTQILTEPGSMVIIDSKGEIVWYEPFKKGVKVSHWTKDKTILAIVGPEKIPSSGGDEIIEMGLDGKIITHLKKGKGDMDKLVHHEVRKDKDGNIYSLTFTQKIVDLSSVKGKQQDTVKGDGLVLFSKAGKKLWEWSVLDHLDPLADPEILKHKKDWVHGNAAFRLPDGNFLMSFRDLNQIWKIDFKTGKVLWKFGEKGDMRMAPAEYFHAQHYIHPVQDGNYMLLDNGDKTHISRAMIFKLDEAQKEAKALNIVTLPPEYYTTAKGSAALFGKKKDKVLFCLTDPRSFLITDMKGKILWRIQVGGDPYRLEEIDDFLYTKPTFK</sequence>